<protein>
    <submittedName>
        <fullName evidence="1">Uncharacterized protein</fullName>
    </submittedName>
</protein>
<keyword evidence="2" id="KW-1185">Reference proteome</keyword>
<accession>A0A2I0J1M8</accession>
<gene>
    <name evidence="1" type="ORF">CRG98_029675</name>
</gene>
<evidence type="ECO:0000313" key="2">
    <source>
        <dbReference type="Proteomes" id="UP000233551"/>
    </source>
</evidence>
<dbReference type="AlphaFoldDB" id="A0A2I0J1M8"/>
<organism evidence="1 2">
    <name type="scientific">Punica granatum</name>
    <name type="common">Pomegranate</name>
    <dbReference type="NCBI Taxonomy" id="22663"/>
    <lineage>
        <taxon>Eukaryota</taxon>
        <taxon>Viridiplantae</taxon>
        <taxon>Streptophyta</taxon>
        <taxon>Embryophyta</taxon>
        <taxon>Tracheophyta</taxon>
        <taxon>Spermatophyta</taxon>
        <taxon>Magnoliopsida</taxon>
        <taxon>eudicotyledons</taxon>
        <taxon>Gunneridae</taxon>
        <taxon>Pentapetalae</taxon>
        <taxon>rosids</taxon>
        <taxon>malvids</taxon>
        <taxon>Myrtales</taxon>
        <taxon>Lythraceae</taxon>
        <taxon>Punica</taxon>
    </lineage>
</organism>
<reference evidence="1 2" key="1">
    <citation type="submission" date="2017-11" db="EMBL/GenBank/DDBJ databases">
        <title>De-novo sequencing of pomegranate (Punica granatum L.) genome.</title>
        <authorList>
            <person name="Akparov Z."/>
            <person name="Amiraslanov A."/>
            <person name="Hajiyeva S."/>
            <person name="Abbasov M."/>
            <person name="Kaur K."/>
            <person name="Hamwieh A."/>
            <person name="Solovyev V."/>
            <person name="Salamov A."/>
            <person name="Braich B."/>
            <person name="Kosarev P."/>
            <person name="Mahmoud A."/>
            <person name="Hajiyev E."/>
            <person name="Babayeva S."/>
            <person name="Izzatullayeva V."/>
            <person name="Mammadov A."/>
            <person name="Mammadov A."/>
            <person name="Sharifova S."/>
            <person name="Ojaghi J."/>
            <person name="Eynullazada K."/>
            <person name="Bayramov B."/>
            <person name="Abdulazimova A."/>
            <person name="Shahmuradov I."/>
        </authorList>
    </citation>
    <scope>NUCLEOTIDE SEQUENCE [LARGE SCALE GENOMIC DNA]</scope>
    <source>
        <strain evidence="2">cv. AG2017</strain>
        <tissue evidence="1">Leaf</tissue>
    </source>
</reference>
<evidence type="ECO:0000313" key="1">
    <source>
        <dbReference type="EMBL" id="PKI49933.1"/>
    </source>
</evidence>
<dbReference type="Proteomes" id="UP000233551">
    <property type="component" value="Unassembled WGS sequence"/>
</dbReference>
<proteinExistence type="predicted"/>
<comment type="caution">
    <text evidence="1">The sequence shown here is derived from an EMBL/GenBank/DDBJ whole genome shotgun (WGS) entry which is preliminary data.</text>
</comment>
<dbReference type="EMBL" id="PGOL01002173">
    <property type="protein sequence ID" value="PKI49933.1"/>
    <property type="molecule type" value="Genomic_DNA"/>
</dbReference>
<sequence>MDPTDLDSSLVEMFNTSMTWSHNQAALELPTNEEEPHDTIPLTLLIKPFGFKTPHPKAIIPRLLQAWNTKNGVTIALKKYAEDLLVCLFKDKRDLKYVERERACLPSLTNDGDNREARWRIPTKGQLILTFGSSIGGDEDDFLRQSHLETPHLTGPSREAMQGAEIFTDILYLGYVEEQTQVAAQFQPRPIPTRSLARPKLTEGRSLNLHGGSAPFPSPGKLSLSTNRINPHICLGKSKTNEENSRINIRQRKRKIDISMDAMQEDWNAYSSQLWEPALSSMEFQFSLMPELDYVATEVEQESPPEEIQMAEEAGLIKPPMKP</sequence>
<name>A0A2I0J1M8_PUNGR</name>